<organism evidence="2 3">
    <name type="scientific">Geranomyces variabilis</name>
    <dbReference type="NCBI Taxonomy" id="109894"/>
    <lineage>
        <taxon>Eukaryota</taxon>
        <taxon>Fungi</taxon>
        <taxon>Fungi incertae sedis</taxon>
        <taxon>Chytridiomycota</taxon>
        <taxon>Chytridiomycota incertae sedis</taxon>
        <taxon>Chytridiomycetes</taxon>
        <taxon>Spizellomycetales</taxon>
        <taxon>Powellomycetaceae</taxon>
        <taxon>Geranomyces</taxon>
    </lineage>
</organism>
<sequence length="401" mass="43766">MATDDLNARRSFAQSNPLSHERIVALFLARTGRTPKAVEPLTSIAAEYHAVYKVLLPLAAKASSSSSTESFYLRVSRPCIPSIKTENEVACIAWVRRHAPSVPVPEVLFWASDTTELGYEYIVMNEIPGVSLDKCWKDMSVEGLDAIAEQVAGYCVDLMAACSSPAAGCFDGSVAGLKFGKGQNDIIAGPFVNEKCWEEPVIRAHLPAHESFDTVNAVGPFSSYSAYLATEISIPCRLLSSYLPGKYTALAERANRLVQTVLPTHAETIDKVPTQLSHRDMHFGNIMVQDGRVTGFVDWEFAAISASTVGNVPLFWPCAFDEQADAAQARCLGIYKRIVAERLPEMLGWLEEEPKGVAQRVRRVGSLLKYVAMCSIDRSESEEKINGWAAAAETELAALGV</sequence>
<proteinExistence type="predicted"/>
<comment type="caution">
    <text evidence="2">The sequence shown here is derived from an EMBL/GenBank/DDBJ whole genome shotgun (WGS) entry which is preliminary data.</text>
</comment>
<dbReference type="InterPro" id="IPR002575">
    <property type="entry name" value="Aminoglycoside_PTrfase"/>
</dbReference>
<dbReference type="InterPro" id="IPR051678">
    <property type="entry name" value="AGP_Transferase"/>
</dbReference>
<dbReference type="Proteomes" id="UP001212152">
    <property type="component" value="Unassembled WGS sequence"/>
</dbReference>
<dbReference type="EMBL" id="JADGJQ010000066">
    <property type="protein sequence ID" value="KAJ3174000.1"/>
    <property type="molecule type" value="Genomic_DNA"/>
</dbReference>
<keyword evidence="3" id="KW-1185">Reference proteome</keyword>
<accession>A0AAD5XJU8</accession>
<protein>
    <recommendedName>
        <fullName evidence="1">Aminoglycoside phosphotransferase domain-containing protein</fullName>
    </recommendedName>
</protein>
<name>A0AAD5XJU8_9FUNG</name>
<reference evidence="2" key="1">
    <citation type="submission" date="2020-05" db="EMBL/GenBank/DDBJ databases">
        <title>Phylogenomic resolution of chytrid fungi.</title>
        <authorList>
            <person name="Stajich J.E."/>
            <person name="Amses K."/>
            <person name="Simmons R."/>
            <person name="Seto K."/>
            <person name="Myers J."/>
            <person name="Bonds A."/>
            <person name="Quandt C.A."/>
            <person name="Barry K."/>
            <person name="Liu P."/>
            <person name="Grigoriev I."/>
            <person name="Longcore J.E."/>
            <person name="James T.Y."/>
        </authorList>
    </citation>
    <scope>NUCLEOTIDE SEQUENCE</scope>
    <source>
        <strain evidence="2">JEL0379</strain>
    </source>
</reference>
<dbReference type="PANTHER" id="PTHR21310">
    <property type="entry name" value="AMINOGLYCOSIDE PHOSPHOTRANSFERASE-RELATED-RELATED"/>
    <property type="match status" value="1"/>
</dbReference>
<dbReference type="Pfam" id="PF01636">
    <property type="entry name" value="APH"/>
    <property type="match status" value="1"/>
</dbReference>
<feature type="domain" description="Aminoglycoside phosphotransferase" evidence="1">
    <location>
        <begin position="69"/>
        <end position="304"/>
    </location>
</feature>
<evidence type="ECO:0000313" key="3">
    <source>
        <dbReference type="Proteomes" id="UP001212152"/>
    </source>
</evidence>
<evidence type="ECO:0000313" key="2">
    <source>
        <dbReference type="EMBL" id="KAJ3174000.1"/>
    </source>
</evidence>
<dbReference type="SUPFAM" id="SSF56112">
    <property type="entry name" value="Protein kinase-like (PK-like)"/>
    <property type="match status" value="1"/>
</dbReference>
<dbReference type="PANTHER" id="PTHR21310:SF13">
    <property type="entry name" value="AMINOGLYCOSIDE PHOSPHOTRANSFERASE DOMAIN-CONTAINING PROTEIN"/>
    <property type="match status" value="1"/>
</dbReference>
<evidence type="ECO:0000259" key="1">
    <source>
        <dbReference type="Pfam" id="PF01636"/>
    </source>
</evidence>
<gene>
    <name evidence="2" type="ORF">HDU87_007214</name>
</gene>
<dbReference type="Gene3D" id="3.90.1200.10">
    <property type="match status" value="1"/>
</dbReference>
<dbReference type="InterPro" id="IPR011009">
    <property type="entry name" value="Kinase-like_dom_sf"/>
</dbReference>
<dbReference type="AlphaFoldDB" id="A0AAD5XJU8"/>